<feature type="domain" description="MOSC" evidence="1">
    <location>
        <begin position="30"/>
        <end position="154"/>
    </location>
</feature>
<dbReference type="GO" id="GO:0003824">
    <property type="term" value="F:catalytic activity"/>
    <property type="evidence" value="ECO:0007669"/>
    <property type="project" value="InterPro"/>
</dbReference>
<dbReference type="PANTHER" id="PTHR36930:SF1">
    <property type="entry name" value="MOSC DOMAIN-CONTAINING PROTEIN"/>
    <property type="match status" value="1"/>
</dbReference>
<dbReference type="Pfam" id="PF03473">
    <property type="entry name" value="MOSC"/>
    <property type="match status" value="1"/>
</dbReference>
<dbReference type="InterPro" id="IPR011037">
    <property type="entry name" value="Pyrv_Knase-like_insert_dom_sf"/>
</dbReference>
<comment type="caution">
    <text evidence="2">The sequence shown here is derived from an EMBL/GenBank/DDBJ whole genome shotgun (WGS) entry which is preliminary data.</text>
</comment>
<dbReference type="GO" id="GO:0030170">
    <property type="term" value="F:pyridoxal phosphate binding"/>
    <property type="evidence" value="ECO:0007669"/>
    <property type="project" value="InterPro"/>
</dbReference>
<gene>
    <name evidence="2" type="ORF">AIOL_001827</name>
</gene>
<dbReference type="Proteomes" id="UP000037178">
    <property type="component" value="Unassembled WGS sequence"/>
</dbReference>
<dbReference type="PANTHER" id="PTHR36930">
    <property type="entry name" value="METAL-SULFUR CLUSTER BIOSYNTHESIS PROTEINS YUAD-RELATED"/>
    <property type="match status" value="1"/>
</dbReference>
<dbReference type="Gene3D" id="2.40.33.20">
    <property type="entry name" value="PK beta-barrel domain-like"/>
    <property type="match status" value="1"/>
</dbReference>
<keyword evidence="3" id="KW-1185">Reference proteome</keyword>
<dbReference type="PATRIC" id="fig|1675527.3.peg.1922"/>
<dbReference type="GO" id="GO:0030151">
    <property type="term" value="F:molybdenum ion binding"/>
    <property type="evidence" value="ECO:0007669"/>
    <property type="project" value="InterPro"/>
</dbReference>
<evidence type="ECO:0000259" key="1">
    <source>
        <dbReference type="PROSITE" id="PS51340"/>
    </source>
</evidence>
<organism evidence="2 3">
    <name type="scientific">Candidatus Rhodobacter oscarellae</name>
    <dbReference type="NCBI Taxonomy" id="1675527"/>
    <lineage>
        <taxon>Bacteria</taxon>
        <taxon>Pseudomonadati</taxon>
        <taxon>Pseudomonadota</taxon>
        <taxon>Alphaproteobacteria</taxon>
        <taxon>Rhodobacterales</taxon>
        <taxon>Rhodobacter group</taxon>
        <taxon>Rhodobacter</taxon>
    </lineage>
</organism>
<dbReference type="InterPro" id="IPR005302">
    <property type="entry name" value="MoCF_Sase_C"/>
</dbReference>
<dbReference type="RefSeq" id="WP_049642684.1">
    <property type="nucleotide sequence ID" value="NZ_LFTY01000002.1"/>
</dbReference>
<evidence type="ECO:0000313" key="3">
    <source>
        <dbReference type="Proteomes" id="UP000037178"/>
    </source>
</evidence>
<sequence length="157" mass="16562">MTPLAELLVADAKPGRVHWIGLRPGRLQDMQDMADVEIAEAGLVGDHGRANKRAVTLFQAEHLSVLESFVGRPVAPAELRRNILVEGLNLSAFRGAELQLGGARLEITGPCAPCSRMSQALGPGGYNALRGHGGWCARVVSPGFVCIGDAVSRNASV</sequence>
<accession>A0A0J9E2B1</accession>
<dbReference type="PROSITE" id="PS51340">
    <property type="entry name" value="MOSC"/>
    <property type="match status" value="1"/>
</dbReference>
<dbReference type="SUPFAM" id="SSF50800">
    <property type="entry name" value="PK beta-barrel domain-like"/>
    <property type="match status" value="1"/>
</dbReference>
<name>A0A0J9E2B1_9RHOB</name>
<dbReference type="InterPro" id="IPR052716">
    <property type="entry name" value="MOSC_domain"/>
</dbReference>
<protein>
    <submittedName>
        <fullName evidence="2">MOSC domain protein</fullName>
    </submittedName>
</protein>
<reference evidence="2 3" key="1">
    <citation type="submission" date="2015-06" db="EMBL/GenBank/DDBJ databases">
        <title>Draft genome sequence of an Alphaproteobacteria species associated to the Mediterranean sponge Oscarella lobularis.</title>
        <authorList>
            <person name="Jourda C."/>
            <person name="Santini S."/>
            <person name="Claverie J.-M."/>
        </authorList>
    </citation>
    <scope>NUCLEOTIDE SEQUENCE [LARGE SCALE GENOMIC DNA]</scope>
    <source>
        <strain evidence="2">IGS</strain>
    </source>
</reference>
<evidence type="ECO:0000313" key="2">
    <source>
        <dbReference type="EMBL" id="KMW56870.1"/>
    </source>
</evidence>
<dbReference type="STRING" id="1675527.AIOL_001827"/>
<dbReference type="AlphaFoldDB" id="A0A0J9E2B1"/>
<proteinExistence type="predicted"/>
<dbReference type="EMBL" id="LFTY01000002">
    <property type="protein sequence ID" value="KMW56870.1"/>
    <property type="molecule type" value="Genomic_DNA"/>
</dbReference>